<dbReference type="GO" id="GO:0042578">
    <property type="term" value="F:phosphoric ester hydrolase activity"/>
    <property type="evidence" value="ECO:0007669"/>
    <property type="project" value="TreeGrafter"/>
</dbReference>
<keyword evidence="3" id="KW-1185">Reference proteome</keyword>
<dbReference type="STRING" id="338963.Pcar_1215"/>
<sequence length="217" mass="22727">MIDLHTHTVFSDGELIPAELTRRAAVAGYRAIGITDHGDPSNIDFIIPRIVRVAEGLGAAWGLTVVPGIELTHVPPPMIAEVARQARGLGARLVVCHGETIAEPVAAGTNRAALEADIDILAHPGLLSEEDAALAARRGICLEITTRKGHSLTNGHVARVALAAGAALIVNTDSHAPGDLTPLEQARRIALGAGLNEAQFQQARQNAEDLVRKLMGG</sequence>
<name>Q3A593_SYNC1</name>
<feature type="domain" description="Polymerase/histidinol phosphatase N-terminal" evidence="1">
    <location>
        <begin position="2"/>
        <end position="75"/>
    </location>
</feature>
<reference evidence="2 3" key="2">
    <citation type="journal article" date="2012" name="BMC Genomics">
        <title>The genome of Pelobacter carbinolicus reveals surprising metabolic capabilities and physiological features.</title>
        <authorList>
            <person name="Aklujkar M."/>
            <person name="Haveman S.A."/>
            <person name="Didonato R.Jr."/>
            <person name="Chertkov O."/>
            <person name="Han C.S."/>
            <person name="Land M.L."/>
            <person name="Brown P."/>
            <person name="Lovley D.R."/>
        </authorList>
    </citation>
    <scope>NUCLEOTIDE SEQUENCE [LARGE SCALE GENOMIC DNA]</scope>
    <source>
        <strain evidence="3">DSM 2380 / NBRC 103641 / GraBd1</strain>
    </source>
</reference>
<dbReference type="PANTHER" id="PTHR36928">
    <property type="entry name" value="PHOSPHATASE YCDX-RELATED"/>
    <property type="match status" value="1"/>
</dbReference>
<dbReference type="KEGG" id="pca:Pcar_1215"/>
<dbReference type="RefSeq" id="WP_011340938.1">
    <property type="nucleotide sequence ID" value="NC_007498.2"/>
</dbReference>
<dbReference type="HOGENOM" id="CLU_106253_0_0_7"/>
<protein>
    <submittedName>
        <fullName evidence="2">Metal-dependent phosphoesterase, PHP family</fullName>
    </submittedName>
</protein>
<reference evidence="3" key="1">
    <citation type="submission" date="2005-10" db="EMBL/GenBank/DDBJ databases">
        <title>Complete sequence of Pelobacter carbinolicus DSM 2380.</title>
        <authorList>
            <person name="Copeland A."/>
            <person name="Lucas S."/>
            <person name="Lapidus A."/>
            <person name="Barry K."/>
            <person name="Detter J.C."/>
            <person name="Glavina T."/>
            <person name="Hammon N."/>
            <person name="Israni S."/>
            <person name="Pitluck S."/>
            <person name="Chertkov O."/>
            <person name="Schmutz J."/>
            <person name="Larimer F."/>
            <person name="Land M."/>
            <person name="Kyrpides N."/>
            <person name="Ivanova N."/>
            <person name="Richardson P."/>
        </authorList>
    </citation>
    <scope>NUCLEOTIDE SEQUENCE [LARGE SCALE GENOMIC DNA]</scope>
    <source>
        <strain evidence="3">DSM 2380 / NBRC 103641 / GraBd1</strain>
    </source>
</reference>
<gene>
    <name evidence="2" type="ordered locus">Pcar_1215</name>
</gene>
<dbReference type="InterPro" id="IPR004013">
    <property type="entry name" value="PHP_dom"/>
</dbReference>
<dbReference type="eggNOG" id="COG1387">
    <property type="taxonomic scope" value="Bacteria"/>
</dbReference>
<dbReference type="SMART" id="SM00481">
    <property type="entry name" value="POLIIIAc"/>
    <property type="match status" value="1"/>
</dbReference>
<dbReference type="Pfam" id="PF02811">
    <property type="entry name" value="PHP"/>
    <property type="match status" value="1"/>
</dbReference>
<dbReference type="InterPro" id="IPR016195">
    <property type="entry name" value="Pol/histidinol_Pase-like"/>
</dbReference>
<dbReference type="InterPro" id="IPR003141">
    <property type="entry name" value="Pol/His_phosphatase_N"/>
</dbReference>
<dbReference type="EMBL" id="CP000142">
    <property type="protein sequence ID" value="ABA88464.1"/>
    <property type="molecule type" value="Genomic_DNA"/>
</dbReference>
<evidence type="ECO:0000313" key="2">
    <source>
        <dbReference type="EMBL" id="ABA88464.1"/>
    </source>
</evidence>
<accession>Q3A593</accession>
<evidence type="ECO:0000313" key="3">
    <source>
        <dbReference type="Proteomes" id="UP000002534"/>
    </source>
</evidence>
<dbReference type="Proteomes" id="UP000002534">
    <property type="component" value="Chromosome"/>
</dbReference>
<dbReference type="InterPro" id="IPR050243">
    <property type="entry name" value="PHP_phosphatase"/>
</dbReference>
<dbReference type="CDD" id="cd07432">
    <property type="entry name" value="PHP_HisPPase"/>
    <property type="match status" value="1"/>
</dbReference>
<dbReference type="GO" id="GO:0005829">
    <property type="term" value="C:cytosol"/>
    <property type="evidence" value="ECO:0007669"/>
    <property type="project" value="TreeGrafter"/>
</dbReference>
<dbReference type="GO" id="GO:0008270">
    <property type="term" value="F:zinc ion binding"/>
    <property type="evidence" value="ECO:0007669"/>
    <property type="project" value="TreeGrafter"/>
</dbReference>
<dbReference type="OrthoDB" id="9808747at2"/>
<dbReference type="SUPFAM" id="SSF89550">
    <property type="entry name" value="PHP domain-like"/>
    <property type="match status" value="1"/>
</dbReference>
<dbReference type="NCBIfam" id="NF004981">
    <property type="entry name" value="PRK06361.1"/>
    <property type="match status" value="1"/>
</dbReference>
<dbReference type="PANTHER" id="PTHR36928:SF1">
    <property type="entry name" value="PHOSPHATASE YCDX-RELATED"/>
    <property type="match status" value="1"/>
</dbReference>
<dbReference type="AlphaFoldDB" id="Q3A593"/>
<evidence type="ECO:0000259" key="1">
    <source>
        <dbReference type="SMART" id="SM00481"/>
    </source>
</evidence>
<organism evidence="2 3">
    <name type="scientific">Syntrophotalea carbinolica (strain DSM 2380 / NBRC 103641 / GraBd1)</name>
    <name type="common">Pelobacter carbinolicus</name>
    <dbReference type="NCBI Taxonomy" id="338963"/>
    <lineage>
        <taxon>Bacteria</taxon>
        <taxon>Pseudomonadati</taxon>
        <taxon>Thermodesulfobacteriota</taxon>
        <taxon>Desulfuromonadia</taxon>
        <taxon>Desulfuromonadales</taxon>
        <taxon>Syntrophotaleaceae</taxon>
        <taxon>Syntrophotalea</taxon>
    </lineage>
</organism>
<dbReference type="Gene3D" id="3.20.20.140">
    <property type="entry name" value="Metal-dependent hydrolases"/>
    <property type="match status" value="1"/>
</dbReference>
<proteinExistence type="predicted"/>